<dbReference type="WBParaSite" id="ACRNAN_Path_636.g2355.t1">
    <property type="protein sequence ID" value="ACRNAN_Path_636.g2355.t1"/>
    <property type="gene ID" value="ACRNAN_Path_636.g2355"/>
</dbReference>
<proteinExistence type="predicted"/>
<sequence>MDDLNENVTLRLRSNETMSFYLLQDDEMKKEIRELFESERHKLRLNQIAREMVYSKYFPFFMIAIAAYLILSLIWVFYNINSYRKQKKELIEKERFYLQLENKRLLERYNEVPIDAPTSSERIEDIKNIQISDYFTAQS</sequence>
<accession>A0A914CAQ3</accession>
<keyword evidence="1" id="KW-0812">Transmembrane</keyword>
<keyword evidence="1" id="KW-1133">Transmembrane helix</keyword>
<dbReference type="AlphaFoldDB" id="A0A914CAQ3"/>
<evidence type="ECO:0000313" key="3">
    <source>
        <dbReference type="WBParaSite" id="ACRNAN_Path_636.g2355.t1"/>
    </source>
</evidence>
<keyword evidence="1" id="KW-0472">Membrane</keyword>
<evidence type="ECO:0000256" key="1">
    <source>
        <dbReference type="SAM" id="Phobius"/>
    </source>
</evidence>
<dbReference type="Proteomes" id="UP000887540">
    <property type="component" value="Unplaced"/>
</dbReference>
<protein>
    <submittedName>
        <fullName evidence="3">Cell division protein FtsL</fullName>
    </submittedName>
</protein>
<name>A0A914CAQ3_9BILA</name>
<evidence type="ECO:0000313" key="2">
    <source>
        <dbReference type="Proteomes" id="UP000887540"/>
    </source>
</evidence>
<organism evidence="2 3">
    <name type="scientific">Acrobeloides nanus</name>
    <dbReference type="NCBI Taxonomy" id="290746"/>
    <lineage>
        <taxon>Eukaryota</taxon>
        <taxon>Metazoa</taxon>
        <taxon>Ecdysozoa</taxon>
        <taxon>Nematoda</taxon>
        <taxon>Chromadorea</taxon>
        <taxon>Rhabditida</taxon>
        <taxon>Tylenchina</taxon>
        <taxon>Cephalobomorpha</taxon>
        <taxon>Cephaloboidea</taxon>
        <taxon>Cephalobidae</taxon>
        <taxon>Acrobeloides</taxon>
    </lineage>
</organism>
<reference evidence="3" key="1">
    <citation type="submission" date="2022-11" db="UniProtKB">
        <authorList>
            <consortium name="WormBaseParasite"/>
        </authorList>
    </citation>
    <scope>IDENTIFICATION</scope>
</reference>
<feature type="transmembrane region" description="Helical" evidence="1">
    <location>
        <begin position="57"/>
        <end position="78"/>
    </location>
</feature>
<keyword evidence="2" id="KW-1185">Reference proteome</keyword>